<protein>
    <submittedName>
        <fullName evidence="1">Uncharacterized protein</fullName>
    </submittedName>
</protein>
<comment type="caution">
    <text evidence="1">The sequence shown here is derived from an EMBL/GenBank/DDBJ whole genome shotgun (WGS) entry which is preliminary data.</text>
</comment>
<reference evidence="2" key="1">
    <citation type="journal article" date="2016" name="Nat. Commun.">
        <title>The Gonium pectorale genome demonstrates co-option of cell cycle regulation during the evolution of multicellularity.</title>
        <authorList>
            <person name="Hanschen E.R."/>
            <person name="Marriage T.N."/>
            <person name="Ferris P.J."/>
            <person name="Hamaji T."/>
            <person name="Toyoda A."/>
            <person name="Fujiyama A."/>
            <person name="Neme R."/>
            <person name="Noguchi H."/>
            <person name="Minakuchi Y."/>
            <person name="Suzuki M."/>
            <person name="Kawai-Toyooka H."/>
            <person name="Smith D.R."/>
            <person name="Sparks H."/>
            <person name="Anderson J."/>
            <person name="Bakaric R."/>
            <person name="Luria V."/>
            <person name="Karger A."/>
            <person name="Kirschner M.W."/>
            <person name="Durand P.M."/>
            <person name="Michod R.E."/>
            <person name="Nozaki H."/>
            <person name="Olson B.J."/>
        </authorList>
    </citation>
    <scope>NUCLEOTIDE SEQUENCE [LARGE SCALE GENOMIC DNA]</scope>
    <source>
        <strain evidence="2">NIES-2863</strain>
    </source>
</reference>
<dbReference type="AlphaFoldDB" id="A0A150G1F5"/>
<accession>A0A150G1F5</accession>
<name>A0A150G1F5_GONPE</name>
<evidence type="ECO:0000313" key="2">
    <source>
        <dbReference type="Proteomes" id="UP000075714"/>
    </source>
</evidence>
<organism evidence="1 2">
    <name type="scientific">Gonium pectorale</name>
    <name type="common">Green alga</name>
    <dbReference type="NCBI Taxonomy" id="33097"/>
    <lineage>
        <taxon>Eukaryota</taxon>
        <taxon>Viridiplantae</taxon>
        <taxon>Chlorophyta</taxon>
        <taxon>core chlorophytes</taxon>
        <taxon>Chlorophyceae</taxon>
        <taxon>CS clade</taxon>
        <taxon>Chlamydomonadales</taxon>
        <taxon>Volvocaceae</taxon>
        <taxon>Gonium</taxon>
    </lineage>
</organism>
<gene>
    <name evidence="1" type="ORF">GPECTOR_84g330</name>
</gene>
<proteinExistence type="predicted"/>
<dbReference type="EMBL" id="LSYV01000085">
    <property type="protein sequence ID" value="KXZ43654.1"/>
    <property type="molecule type" value="Genomic_DNA"/>
</dbReference>
<keyword evidence="2" id="KW-1185">Reference proteome</keyword>
<dbReference type="Proteomes" id="UP000075714">
    <property type="component" value="Unassembled WGS sequence"/>
</dbReference>
<sequence>MPHVGAVTAHLDGYADAEDRQDLRYEFEAWQDYPGAGSSHIFVSGDSPSAYMVGLQPDALVDVVACAVDARGARACGSGSITLDDDDTAAGPFINGNLSAVHDALLAIDLRAVVQAGAGAQLLLLQSSQAALLSRALAAASSSGGAGNGNRTLLGSHIASMVDILADELHKYDDMGMPDGNGFEQRQLISTAAGGGRRCRKKAIIKRRQALCPSGGHHQ</sequence>
<evidence type="ECO:0000313" key="1">
    <source>
        <dbReference type="EMBL" id="KXZ43654.1"/>
    </source>
</evidence>